<reference evidence="2" key="1">
    <citation type="submission" date="2022-04" db="EMBL/GenBank/DDBJ databases">
        <title>Roseibium sp. CAU 1639 isolated from mud.</title>
        <authorList>
            <person name="Kim W."/>
        </authorList>
    </citation>
    <scope>NUCLEOTIDE SEQUENCE</scope>
    <source>
        <strain evidence="2">CAU 1639</strain>
    </source>
</reference>
<feature type="transmembrane region" description="Helical" evidence="1">
    <location>
        <begin position="37"/>
        <end position="61"/>
    </location>
</feature>
<dbReference type="Proteomes" id="UP001431221">
    <property type="component" value="Unassembled WGS sequence"/>
</dbReference>
<dbReference type="RefSeq" id="WP_248156209.1">
    <property type="nucleotide sequence ID" value="NZ_JALNMJ010000012.1"/>
</dbReference>
<sequence>MVVAFFVAVVLYGAVTLVFLILSSAELLDSGLSTPTSLASVLVTSLFWPVTLVAMSLLVIFQALCERASRKTYAPALRLVHRSN</sequence>
<keyword evidence="1" id="KW-1133">Transmembrane helix</keyword>
<keyword evidence="1" id="KW-0472">Membrane</keyword>
<keyword evidence="3" id="KW-1185">Reference proteome</keyword>
<dbReference type="EMBL" id="JALNMJ010000012">
    <property type="protein sequence ID" value="MCK7613920.1"/>
    <property type="molecule type" value="Genomic_DNA"/>
</dbReference>
<evidence type="ECO:0000313" key="3">
    <source>
        <dbReference type="Proteomes" id="UP001431221"/>
    </source>
</evidence>
<protein>
    <submittedName>
        <fullName evidence="2">Uncharacterized protein</fullName>
    </submittedName>
</protein>
<evidence type="ECO:0000256" key="1">
    <source>
        <dbReference type="SAM" id="Phobius"/>
    </source>
</evidence>
<evidence type="ECO:0000313" key="2">
    <source>
        <dbReference type="EMBL" id="MCK7613920.1"/>
    </source>
</evidence>
<name>A0ABT0GXF8_9HYPH</name>
<keyword evidence="1" id="KW-0812">Transmembrane</keyword>
<accession>A0ABT0GXF8</accession>
<proteinExistence type="predicted"/>
<comment type="caution">
    <text evidence="2">The sequence shown here is derived from an EMBL/GenBank/DDBJ whole genome shotgun (WGS) entry which is preliminary data.</text>
</comment>
<gene>
    <name evidence="2" type="ORF">M0H32_17260</name>
</gene>
<organism evidence="2 3">
    <name type="scientific">Roseibium sediminicola</name>
    <dbReference type="NCBI Taxonomy" id="2933272"/>
    <lineage>
        <taxon>Bacteria</taxon>
        <taxon>Pseudomonadati</taxon>
        <taxon>Pseudomonadota</taxon>
        <taxon>Alphaproteobacteria</taxon>
        <taxon>Hyphomicrobiales</taxon>
        <taxon>Stappiaceae</taxon>
        <taxon>Roseibium</taxon>
    </lineage>
</organism>